<reference evidence="2" key="1">
    <citation type="submission" date="2019-04" db="EMBL/GenBank/DDBJ databases">
        <title>Friends and foes A comparative genomics studyof 23 Aspergillus species from section Flavi.</title>
        <authorList>
            <consortium name="DOE Joint Genome Institute"/>
            <person name="Kjaerbolling I."/>
            <person name="Vesth T."/>
            <person name="Frisvad J.C."/>
            <person name="Nybo J.L."/>
            <person name="Theobald S."/>
            <person name="Kildgaard S."/>
            <person name="Isbrandt T."/>
            <person name="Kuo A."/>
            <person name="Sato A."/>
            <person name="Lyhne E.K."/>
            <person name="Kogle M.E."/>
            <person name="Wiebenga A."/>
            <person name="Kun R.S."/>
            <person name="Lubbers R.J."/>
            <person name="Makela M.R."/>
            <person name="Barry K."/>
            <person name="Chovatia M."/>
            <person name="Clum A."/>
            <person name="Daum C."/>
            <person name="Haridas S."/>
            <person name="He G."/>
            <person name="LaButti K."/>
            <person name="Lipzen A."/>
            <person name="Mondo S."/>
            <person name="Riley R."/>
            <person name="Salamov A."/>
            <person name="Simmons B.A."/>
            <person name="Magnuson J.K."/>
            <person name="Henrissat B."/>
            <person name="Mortensen U.H."/>
            <person name="Larsen T.O."/>
            <person name="Devries R.P."/>
            <person name="Grigoriev I.V."/>
            <person name="Machida M."/>
            <person name="Baker S.E."/>
            <person name="Andersen M.R."/>
        </authorList>
    </citation>
    <scope>NUCLEOTIDE SEQUENCE [LARGE SCALE GENOMIC DNA]</scope>
    <source>
        <strain evidence="2">CBS 130017</strain>
    </source>
</reference>
<protein>
    <submittedName>
        <fullName evidence="1">Uncharacterized protein</fullName>
    </submittedName>
</protein>
<dbReference type="EMBL" id="ML741794">
    <property type="protein sequence ID" value="KAE8327064.1"/>
    <property type="molecule type" value="Genomic_DNA"/>
</dbReference>
<keyword evidence="2" id="KW-1185">Reference proteome</keyword>
<proteinExistence type="predicted"/>
<accession>A0A5N6X1N3</accession>
<sequence>MSVTQFSCEVFGPITSGTVDDFELTFARRSLTRLKQRLGPHGLLDLFRPDIESSDQYWDETVAKSKGKLRPAEVSVIIRGISAPVFLKWAKSASGPAILGGHPEHYQSTLEKVGEENKHTVVETLGSHISYFTISNHGSQSPTDRVSGRDTSYPYTMVGRGYTKSGVNNGEILHQFRDHEDGQGFDAKLAIWFPAAVEDELLETHRQHLAVEFRNFARAAREDLLKKPIPAGNHV</sequence>
<organism evidence="1 2">
    <name type="scientific">Aspergillus sergii</name>
    <dbReference type="NCBI Taxonomy" id="1034303"/>
    <lineage>
        <taxon>Eukaryota</taxon>
        <taxon>Fungi</taxon>
        <taxon>Dikarya</taxon>
        <taxon>Ascomycota</taxon>
        <taxon>Pezizomycotina</taxon>
        <taxon>Eurotiomycetes</taxon>
        <taxon>Eurotiomycetidae</taxon>
        <taxon>Eurotiales</taxon>
        <taxon>Aspergillaceae</taxon>
        <taxon>Aspergillus</taxon>
        <taxon>Aspergillus subgen. Circumdati</taxon>
    </lineage>
</organism>
<name>A0A5N6X1N3_9EURO</name>
<evidence type="ECO:0000313" key="1">
    <source>
        <dbReference type="EMBL" id="KAE8327064.1"/>
    </source>
</evidence>
<dbReference type="AlphaFoldDB" id="A0A5N6X1N3"/>
<gene>
    <name evidence="1" type="ORF">BDV39DRAFT_215249</name>
</gene>
<dbReference type="Proteomes" id="UP000325945">
    <property type="component" value="Unassembled WGS sequence"/>
</dbReference>
<evidence type="ECO:0000313" key="2">
    <source>
        <dbReference type="Proteomes" id="UP000325945"/>
    </source>
</evidence>